<evidence type="ECO:0000256" key="4">
    <source>
        <dbReference type="ARBA" id="ARBA00012483"/>
    </source>
</evidence>
<evidence type="ECO:0000256" key="11">
    <source>
        <dbReference type="ARBA" id="ARBA00022989"/>
    </source>
</evidence>
<dbReference type="CDD" id="cd16461">
    <property type="entry name" value="RING-H2_EL5-like"/>
    <property type="match status" value="1"/>
</dbReference>
<organism evidence="17 18">
    <name type="scientific">Lupinus luteus</name>
    <name type="common">European yellow lupine</name>
    <dbReference type="NCBI Taxonomy" id="3873"/>
    <lineage>
        <taxon>Eukaryota</taxon>
        <taxon>Viridiplantae</taxon>
        <taxon>Streptophyta</taxon>
        <taxon>Embryophyta</taxon>
        <taxon>Tracheophyta</taxon>
        <taxon>Spermatophyta</taxon>
        <taxon>Magnoliopsida</taxon>
        <taxon>eudicotyledons</taxon>
        <taxon>Gunneridae</taxon>
        <taxon>Pentapetalae</taxon>
        <taxon>rosids</taxon>
        <taxon>fabids</taxon>
        <taxon>Fabales</taxon>
        <taxon>Fabaceae</taxon>
        <taxon>Papilionoideae</taxon>
        <taxon>50 kb inversion clade</taxon>
        <taxon>genistoids sensu lato</taxon>
        <taxon>core genistoids</taxon>
        <taxon>Genisteae</taxon>
        <taxon>Lupinus</taxon>
    </lineage>
</organism>
<keyword evidence="18" id="KW-1185">Reference proteome</keyword>
<dbReference type="SUPFAM" id="SSF57850">
    <property type="entry name" value="RING/U-box"/>
    <property type="match status" value="1"/>
</dbReference>
<evidence type="ECO:0000256" key="6">
    <source>
        <dbReference type="ARBA" id="ARBA00022692"/>
    </source>
</evidence>
<sequence length="193" mass="22356">MGNNYPNDKASEFEYRYSPKSTIDSIIILFIILMIVFFYIYVRHYFLHVRRLQNRRSHFVFYIEPEFTDGSHGLEASVIASLPVFTFSSNSDPIDCAICLSEFKDGETGRLLPRCKHSFHIECIDMWFMSHSTCPLCRVHVECPPQPEVVVNASELELGSSSEDINRSCLEFSGYYQTPMQVERREPEDSAED</sequence>
<dbReference type="GO" id="GO:0008270">
    <property type="term" value="F:zinc ion binding"/>
    <property type="evidence" value="ECO:0007669"/>
    <property type="project" value="UniProtKB-KW"/>
</dbReference>
<dbReference type="GO" id="GO:0061630">
    <property type="term" value="F:ubiquitin protein ligase activity"/>
    <property type="evidence" value="ECO:0007669"/>
    <property type="project" value="UniProtKB-EC"/>
</dbReference>
<protein>
    <recommendedName>
        <fullName evidence="4">RING-type E3 ubiquitin transferase</fullName>
        <ecNumber evidence="4">2.3.2.27</ecNumber>
    </recommendedName>
</protein>
<keyword evidence="10" id="KW-0862">Zinc</keyword>
<proteinExistence type="inferred from homology"/>
<dbReference type="FunFam" id="3.30.40.10:FF:000457">
    <property type="entry name" value="RING-H2 finger protein ATL3"/>
    <property type="match status" value="1"/>
</dbReference>
<evidence type="ECO:0000256" key="10">
    <source>
        <dbReference type="ARBA" id="ARBA00022833"/>
    </source>
</evidence>
<evidence type="ECO:0000313" key="17">
    <source>
        <dbReference type="EMBL" id="CAL0306852.1"/>
    </source>
</evidence>
<evidence type="ECO:0000313" key="18">
    <source>
        <dbReference type="Proteomes" id="UP001497480"/>
    </source>
</evidence>
<keyword evidence="11 15" id="KW-1133">Transmembrane helix</keyword>
<evidence type="ECO:0000259" key="16">
    <source>
        <dbReference type="PROSITE" id="PS50089"/>
    </source>
</evidence>
<accession>A0AAV1WD89</accession>
<keyword evidence="12 15" id="KW-0472">Membrane</keyword>
<keyword evidence="5" id="KW-0808">Transferase</keyword>
<evidence type="ECO:0000256" key="2">
    <source>
        <dbReference type="ARBA" id="ARBA00004167"/>
    </source>
</evidence>
<dbReference type="InterPro" id="IPR013083">
    <property type="entry name" value="Znf_RING/FYVE/PHD"/>
</dbReference>
<gene>
    <name evidence="17" type="ORF">LLUT_LOCUS7912</name>
</gene>
<comment type="catalytic activity">
    <reaction evidence="1">
        <text>S-ubiquitinyl-[E2 ubiquitin-conjugating enzyme]-L-cysteine + [acceptor protein]-L-lysine = [E2 ubiquitin-conjugating enzyme]-L-cysteine + N(6)-ubiquitinyl-[acceptor protein]-L-lysine.</text>
        <dbReference type="EC" id="2.3.2.27"/>
    </reaction>
</comment>
<evidence type="ECO:0000256" key="14">
    <source>
        <dbReference type="PROSITE-ProRule" id="PRU00175"/>
    </source>
</evidence>
<comment type="pathway">
    <text evidence="3">Protein modification; protein ubiquitination.</text>
</comment>
<comment type="subcellular location">
    <subcellularLocation>
        <location evidence="2">Membrane</location>
        <topology evidence="2">Single-pass membrane protein</topology>
    </subcellularLocation>
</comment>
<comment type="caution">
    <text evidence="17">The sequence shown here is derived from an EMBL/GenBank/DDBJ whole genome shotgun (WGS) entry which is preliminary data.</text>
</comment>
<dbReference type="EC" id="2.3.2.27" evidence="4"/>
<keyword evidence="7" id="KW-0479">Metal-binding</keyword>
<dbReference type="Gene3D" id="3.30.40.10">
    <property type="entry name" value="Zinc/RING finger domain, C3HC4 (zinc finger)"/>
    <property type="match status" value="1"/>
</dbReference>
<dbReference type="AlphaFoldDB" id="A0AAV1WD89"/>
<evidence type="ECO:0000256" key="15">
    <source>
        <dbReference type="SAM" id="Phobius"/>
    </source>
</evidence>
<evidence type="ECO:0000256" key="7">
    <source>
        <dbReference type="ARBA" id="ARBA00022723"/>
    </source>
</evidence>
<comment type="similarity">
    <text evidence="13">Belongs to the RING-type zinc finger family. ATL subfamily.</text>
</comment>
<evidence type="ECO:0000256" key="9">
    <source>
        <dbReference type="ARBA" id="ARBA00022786"/>
    </source>
</evidence>
<evidence type="ECO:0000256" key="5">
    <source>
        <dbReference type="ARBA" id="ARBA00022679"/>
    </source>
</evidence>
<dbReference type="PANTHER" id="PTHR45768:SF34">
    <property type="entry name" value="RING-H2 FINGER PROTEIN ATL64"/>
    <property type="match status" value="1"/>
</dbReference>
<evidence type="ECO:0000256" key="13">
    <source>
        <dbReference type="ARBA" id="ARBA00024209"/>
    </source>
</evidence>
<evidence type="ECO:0000256" key="8">
    <source>
        <dbReference type="ARBA" id="ARBA00022771"/>
    </source>
</evidence>
<keyword evidence="8 14" id="KW-0863">Zinc-finger</keyword>
<keyword evidence="9" id="KW-0833">Ubl conjugation pathway</keyword>
<dbReference type="PANTHER" id="PTHR45768">
    <property type="entry name" value="E3 UBIQUITIN-PROTEIN LIGASE RNF13-LIKE"/>
    <property type="match status" value="1"/>
</dbReference>
<dbReference type="GO" id="GO:0016020">
    <property type="term" value="C:membrane"/>
    <property type="evidence" value="ECO:0007669"/>
    <property type="project" value="UniProtKB-SubCell"/>
</dbReference>
<feature type="domain" description="RING-type" evidence="16">
    <location>
        <begin position="96"/>
        <end position="138"/>
    </location>
</feature>
<feature type="transmembrane region" description="Helical" evidence="15">
    <location>
        <begin position="26"/>
        <end position="46"/>
    </location>
</feature>
<keyword evidence="6 15" id="KW-0812">Transmembrane</keyword>
<reference evidence="17 18" key="1">
    <citation type="submission" date="2024-03" db="EMBL/GenBank/DDBJ databases">
        <authorList>
            <person name="Martinez-Hernandez J."/>
        </authorList>
    </citation>
    <scope>NUCLEOTIDE SEQUENCE [LARGE SCALE GENOMIC DNA]</scope>
</reference>
<dbReference type="PROSITE" id="PS50089">
    <property type="entry name" value="ZF_RING_2"/>
    <property type="match status" value="1"/>
</dbReference>
<dbReference type="InterPro" id="IPR001841">
    <property type="entry name" value="Znf_RING"/>
</dbReference>
<dbReference type="EMBL" id="CAXHTB010000005">
    <property type="protein sequence ID" value="CAL0306852.1"/>
    <property type="molecule type" value="Genomic_DNA"/>
</dbReference>
<dbReference type="Proteomes" id="UP001497480">
    <property type="component" value="Unassembled WGS sequence"/>
</dbReference>
<name>A0AAV1WD89_LUPLU</name>
<dbReference type="SMART" id="SM00184">
    <property type="entry name" value="RING"/>
    <property type="match status" value="1"/>
</dbReference>
<dbReference type="Pfam" id="PF13639">
    <property type="entry name" value="zf-RING_2"/>
    <property type="match status" value="1"/>
</dbReference>
<evidence type="ECO:0000256" key="1">
    <source>
        <dbReference type="ARBA" id="ARBA00000900"/>
    </source>
</evidence>
<evidence type="ECO:0000256" key="12">
    <source>
        <dbReference type="ARBA" id="ARBA00023136"/>
    </source>
</evidence>
<evidence type="ECO:0000256" key="3">
    <source>
        <dbReference type="ARBA" id="ARBA00004906"/>
    </source>
</evidence>